<dbReference type="GeneID" id="70239934"/>
<keyword evidence="2" id="KW-1185">Reference proteome</keyword>
<evidence type="ECO:0000313" key="2">
    <source>
        <dbReference type="Proteomes" id="UP001201262"/>
    </source>
</evidence>
<gene>
    <name evidence="1" type="ORF">BGW36DRAFT_170430</name>
</gene>
<name>A0AAD4KVF8_9EURO</name>
<dbReference type="AlphaFoldDB" id="A0AAD4KVF8"/>
<proteinExistence type="predicted"/>
<dbReference type="RefSeq" id="XP_046072312.1">
    <property type="nucleotide sequence ID" value="XM_046209647.1"/>
</dbReference>
<accession>A0AAD4KVF8</accession>
<evidence type="ECO:0000313" key="1">
    <source>
        <dbReference type="EMBL" id="KAH8697611.1"/>
    </source>
</evidence>
<dbReference type="EMBL" id="JAJTJA010000006">
    <property type="protein sequence ID" value="KAH8697611.1"/>
    <property type="molecule type" value="Genomic_DNA"/>
</dbReference>
<organism evidence="1 2">
    <name type="scientific">Talaromyces proteolyticus</name>
    <dbReference type="NCBI Taxonomy" id="1131652"/>
    <lineage>
        <taxon>Eukaryota</taxon>
        <taxon>Fungi</taxon>
        <taxon>Dikarya</taxon>
        <taxon>Ascomycota</taxon>
        <taxon>Pezizomycotina</taxon>
        <taxon>Eurotiomycetes</taxon>
        <taxon>Eurotiomycetidae</taxon>
        <taxon>Eurotiales</taxon>
        <taxon>Trichocomaceae</taxon>
        <taxon>Talaromyces</taxon>
        <taxon>Talaromyces sect. Bacilispori</taxon>
    </lineage>
</organism>
<protein>
    <submittedName>
        <fullName evidence="1">Uncharacterized protein</fullName>
    </submittedName>
</protein>
<dbReference type="Proteomes" id="UP001201262">
    <property type="component" value="Unassembled WGS sequence"/>
</dbReference>
<reference evidence="1" key="1">
    <citation type="submission" date="2021-12" db="EMBL/GenBank/DDBJ databases">
        <title>Convergent genome expansion in fungi linked to evolution of root-endophyte symbiosis.</title>
        <authorList>
            <consortium name="DOE Joint Genome Institute"/>
            <person name="Ke Y.-H."/>
            <person name="Bonito G."/>
            <person name="Liao H.-L."/>
            <person name="Looney B."/>
            <person name="Rojas-Flechas A."/>
            <person name="Nash J."/>
            <person name="Hameed K."/>
            <person name="Schadt C."/>
            <person name="Martin F."/>
            <person name="Crous P.W."/>
            <person name="Miettinen O."/>
            <person name="Magnuson J.K."/>
            <person name="Labbe J."/>
            <person name="Jacobson D."/>
            <person name="Doktycz M.J."/>
            <person name="Veneault-Fourrey C."/>
            <person name="Kuo A."/>
            <person name="Mondo S."/>
            <person name="Calhoun S."/>
            <person name="Riley R."/>
            <person name="Ohm R."/>
            <person name="LaButti K."/>
            <person name="Andreopoulos B."/>
            <person name="Pangilinan J."/>
            <person name="Nolan M."/>
            <person name="Tritt A."/>
            <person name="Clum A."/>
            <person name="Lipzen A."/>
            <person name="Daum C."/>
            <person name="Barry K."/>
            <person name="Grigoriev I.V."/>
            <person name="Vilgalys R."/>
        </authorList>
    </citation>
    <scope>NUCLEOTIDE SEQUENCE</scope>
    <source>
        <strain evidence="1">PMI_201</strain>
    </source>
</reference>
<sequence>MHACQTKHHSHSPLFPATRYLTRLYLSSVRTALLSTPLATPLTRARHVHFTISTPSRLCADLISIAVLFIYAMKVRFTEYRSAIYPQQRRFLGLLQATGTSVLACSLGYIGSQRRVAISASNQPRWVAVGSVVSLRVGVTCESGPAMACLLSTAPLRISHRALLRSLVLGRRGWLFVISISVGRITRAAARRHAVQKYSLLTA</sequence>
<comment type="caution">
    <text evidence="1">The sequence shown here is derived from an EMBL/GenBank/DDBJ whole genome shotgun (WGS) entry which is preliminary data.</text>
</comment>